<evidence type="ECO:0000256" key="11">
    <source>
        <dbReference type="ARBA" id="ARBA00023136"/>
    </source>
</evidence>
<feature type="binding site" description="axial binding residue" evidence="14">
    <location>
        <position position="97"/>
    </location>
    <ligand>
        <name>heme b</name>
        <dbReference type="ChEBI" id="CHEBI:60344"/>
        <note>ligand shared with SDHC</note>
    </ligand>
    <ligandPart>
        <name>Fe</name>
        <dbReference type="ChEBI" id="CHEBI:18248"/>
    </ligandPart>
</feature>
<sequence>MASLIRLSSVWQRGMRPVLLCHTQLSRGSACPRIGDVDYTEPAGRIHTASSSTGISASQHWTGERVMTLVLLGMAPAAYLCPGPVVDYSIAAALTMHGHWGIGQVLTDYVHGEVKIKLAKVGIFLLSTATFFGLCYFNYNDVGLCKAVVMLWQK</sequence>
<dbReference type="HOGENOM" id="CLU_096618_1_1_1"/>
<feature type="binding site" evidence="13">
    <location>
        <position position="109"/>
    </location>
    <ligand>
        <name>a ubiquinone</name>
        <dbReference type="ChEBI" id="CHEBI:16389"/>
        <note>ligand shared with IP/SDHB</note>
    </ligand>
</feature>
<keyword evidence="8 15" id="KW-0809">Transit peptide</keyword>
<dbReference type="OMA" id="HHWTIER"/>
<keyword evidence="7 15" id="KW-0999">Mitochondrion inner membrane</keyword>
<protein>
    <recommendedName>
        <fullName evidence="15">Succinate dehydrogenase [ubiquinone] cytochrome b small subunit</fullName>
    </recommendedName>
</protein>
<keyword evidence="15" id="KW-0816">Tricarboxylic acid cycle</keyword>
<dbReference type="AlphaFoldDB" id="B2GNJ0"/>
<dbReference type="GeneID" id="436762"/>
<keyword evidence="11 15" id="KW-0472">Membrane</keyword>
<dbReference type="PANTHER" id="PTHR13337:SF2">
    <property type="entry name" value="SUCCINATE DEHYDROGENASE [UBIQUINONE] CYTOCHROME B SMALL SUBUNIT, MITOCHONDRIAL"/>
    <property type="match status" value="1"/>
</dbReference>
<feature type="transmembrane region" description="Helical" evidence="15">
    <location>
        <begin position="121"/>
        <end position="139"/>
    </location>
</feature>
<dbReference type="CTD" id="436762"/>
<dbReference type="RefSeq" id="NP_001002489.1">
    <property type="nucleotide sequence ID" value="NM_001002489.2"/>
</dbReference>
<keyword evidence="15" id="KW-0249">Electron transport</keyword>
<dbReference type="GO" id="GO:0005743">
    <property type="term" value="C:mitochondrial inner membrane"/>
    <property type="evidence" value="ECO:0007669"/>
    <property type="project" value="UniProtKB-SubCell"/>
</dbReference>
<name>B2GNJ0_DANRE</name>
<evidence type="ECO:0000256" key="7">
    <source>
        <dbReference type="ARBA" id="ARBA00022792"/>
    </source>
</evidence>
<evidence type="ECO:0000256" key="3">
    <source>
        <dbReference type="ARBA" id="ARBA00007294"/>
    </source>
</evidence>
<evidence type="ECO:0000256" key="15">
    <source>
        <dbReference type="RuleBase" id="RU364031"/>
    </source>
</evidence>
<evidence type="ECO:0000256" key="5">
    <source>
        <dbReference type="ARBA" id="ARBA00022448"/>
    </source>
</evidence>
<keyword evidence="6 15" id="KW-0812">Transmembrane</keyword>
<dbReference type="KEGG" id="dre:436762"/>
<evidence type="ECO:0000256" key="10">
    <source>
        <dbReference type="ARBA" id="ARBA00023128"/>
    </source>
</evidence>
<accession>B2GNJ0</accession>
<dbReference type="AGR" id="ZFIN:ZDB-GENE-040718-192"/>
<comment type="caution">
    <text evidence="15">Lacks conserved residue(s) required for the propagation of feature annotation.</text>
</comment>
<dbReference type="EMBL" id="BC163980">
    <property type="protein sequence ID" value="AAI63980.1"/>
    <property type="molecule type" value="mRNA"/>
</dbReference>
<dbReference type="Gene3D" id="1.20.1300.10">
    <property type="entry name" value="Fumarate reductase/succinate dehydrogenase, transmembrane subunit"/>
    <property type="match status" value="1"/>
</dbReference>
<organism evidence="16">
    <name type="scientific">Danio rerio</name>
    <name type="common">Zebrafish</name>
    <name type="synonym">Brachydanio rerio</name>
    <dbReference type="NCBI Taxonomy" id="7955"/>
    <lineage>
        <taxon>Eukaryota</taxon>
        <taxon>Metazoa</taxon>
        <taxon>Chordata</taxon>
        <taxon>Craniata</taxon>
        <taxon>Vertebrata</taxon>
        <taxon>Euteleostomi</taxon>
        <taxon>Actinopterygii</taxon>
        <taxon>Neopterygii</taxon>
        <taxon>Teleostei</taxon>
        <taxon>Ostariophysi</taxon>
        <taxon>Cypriniformes</taxon>
        <taxon>Danionidae</taxon>
        <taxon>Danioninae</taxon>
        <taxon>Danio</taxon>
    </lineage>
</organism>
<dbReference type="SMR" id="B2GNJ0"/>
<evidence type="ECO:0000313" key="16">
    <source>
        <dbReference type="EMBL" id="AAI63980.1"/>
    </source>
</evidence>
<gene>
    <name evidence="17" type="primary">sdhda</name>
    <name evidence="16" type="synonym">sdhdb</name>
</gene>
<evidence type="ECO:0000256" key="13">
    <source>
        <dbReference type="PIRSR" id="PIRSR607992-1"/>
    </source>
</evidence>
<dbReference type="OrthoDB" id="18577at2759"/>
<evidence type="ECO:0000256" key="8">
    <source>
        <dbReference type="ARBA" id="ARBA00022946"/>
    </source>
</evidence>
<comment type="pathway">
    <text evidence="2">Carbohydrate metabolism; tricarboxylic acid cycle.</text>
</comment>
<comment type="subunit">
    <text evidence="4">Component of complex II composed of four subunits: the flavoprotein (FP) SDHA, iron-sulfur protein (IP) SDHB, and a cytochrome b560 composed of SDHC and SDHD.</text>
</comment>
<evidence type="ECO:0000256" key="14">
    <source>
        <dbReference type="PIRSR" id="PIRSR607992-2"/>
    </source>
</evidence>
<dbReference type="Pfam" id="PF05328">
    <property type="entry name" value="CybS"/>
    <property type="match status" value="1"/>
</dbReference>
<comment type="subcellular location">
    <subcellularLocation>
        <location evidence="1 15">Mitochondrion inner membrane</location>
        <topology evidence="1 15">Multi-pass membrane protein</topology>
    </subcellularLocation>
</comment>
<comment type="function">
    <text evidence="12">Membrane-anchoring subunit of succinate dehydrogenase (SDH) that is involved in complex II of the mitochondrial electron transport chain and is responsible for transferring electrons from succinate to ubiquinone (coenzyme Q). SDH also oxidizes malate to the non-canonical enol form of oxaloacetate, enol-oxaloacetate. Enol-oxaloacetate, which is a potent inhibitor of the succinate dehydrogenase activity, is further isomerized into keto-oxaloacetate.</text>
</comment>
<keyword evidence="9 15" id="KW-1133">Transmembrane helix</keyword>
<dbReference type="GO" id="GO:0006099">
    <property type="term" value="P:tricarboxylic acid cycle"/>
    <property type="evidence" value="ECO:0007669"/>
    <property type="project" value="UniProtKB-KW"/>
</dbReference>
<dbReference type="ExpressionAtlas" id="B2GNJ0">
    <property type="expression patterns" value="baseline and differential"/>
</dbReference>
<evidence type="ECO:0000313" key="17">
    <source>
        <dbReference type="ZFIN" id="ZDB-GENE-040718-192"/>
    </source>
</evidence>
<dbReference type="InterPro" id="IPR007992">
    <property type="entry name" value="CybS"/>
</dbReference>
<dbReference type="ZFIN" id="ZDB-GENE-040718-192">
    <property type="gene designation" value="sdhda"/>
</dbReference>
<keyword evidence="14 15" id="KW-0479">Metal-binding</keyword>
<comment type="similarity">
    <text evidence="3 15">Belongs to the CybS family.</text>
</comment>
<dbReference type="PhylomeDB" id="B2GNJ0"/>
<proteinExistence type="evidence at transcript level"/>
<keyword evidence="10 15" id="KW-0496">Mitochondrion</keyword>
<evidence type="ECO:0000256" key="1">
    <source>
        <dbReference type="ARBA" id="ARBA00004448"/>
    </source>
</evidence>
<keyword evidence="14" id="KW-0408">Iron</keyword>
<dbReference type="InterPro" id="IPR034804">
    <property type="entry name" value="SQR/QFR_C/D"/>
</dbReference>
<evidence type="ECO:0000256" key="2">
    <source>
        <dbReference type="ARBA" id="ARBA00005163"/>
    </source>
</evidence>
<dbReference type="CDD" id="cd03496">
    <property type="entry name" value="SQR_TypeC_CybS"/>
    <property type="match status" value="1"/>
</dbReference>
<evidence type="ECO:0000256" key="6">
    <source>
        <dbReference type="ARBA" id="ARBA00022692"/>
    </source>
</evidence>
<keyword evidence="5 15" id="KW-0813">Transport</keyword>
<dbReference type="GO" id="GO:0046872">
    <property type="term" value="F:metal ion binding"/>
    <property type="evidence" value="ECO:0007669"/>
    <property type="project" value="UniProtKB-KW"/>
</dbReference>
<reference evidence="16" key="1">
    <citation type="submission" date="2008-04" db="EMBL/GenBank/DDBJ databases">
        <authorList>
            <consortium name="NIH - Zebrafish Gene Collection (ZGC) project"/>
        </authorList>
    </citation>
    <scope>NUCLEOTIDE SEQUENCE [LARGE SCALE MRNA]</scope>
    <source>
        <tissue evidence="16">PCR rescue</tissue>
    </source>
</reference>
<evidence type="ECO:0000256" key="12">
    <source>
        <dbReference type="ARBA" id="ARBA00045847"/>
    </source>
</evidence>
<evidence type="ECO:0000256" key="9">
    <source>
        <dbReference type="ARBA" id="ARBA00022989"/>
    </source>
</evidence>
<dbReference type="PANTHER" id="PTHR13337">
    <property type="entry name" value="SUCCINATE DEHYDROGENASE"/>
    <property type="match status" value="1"/>
</dbReference>
<keyword evidence="15" id="KW-0349">Heme</keyword>
<evidence type="ECO:0000256" key="4">
    <source>
        <dbReference type="ARBA" id="ARBA00011758"/>
    </source>
</evidence>